<dbReference type="Proteomes" id="UP000315471">
    <property type="component" value="Unassembled WGS sequence"/>
</dbReference>
<organism evidence="1 2">
    <name type="scientific">Novipirellula aureliae</name>
    <dbReference type="NCBI Taxonomy" id="2527966"/>
    <lineage>
        <taxon>Bacteria</taxon>
        <taxon>Pseudomonadati</taxon>
        <taxon>Planctomycetota</taxon>
        <taxon>Planctomycetia</taxon>
        <taxon>Pirellulales</taxon>
        <taxon>Pirellulaceae</taxon>
        <taxon>Novipirellula</taxon>
    </lineage>
</organism>
<comment type="caution">
    <text evidence="1">The sequence shown here is derived from an EMBL/GenBank/DDBJ whole genome shotgun (WGS) entry which is preliminary data.</text>
</comment>
<keyword evidence="2" id="KW-1185">Reference proteome</keyword>
<dbReference type="RefSeq" id="WP_146598017.1">
    <property type="nucleotide sequence ID" value="NZ_SJPY01000001.1"/>
</dbReference>
<dbReference type="EMBL" id="SJPY01000001">
    <property type="protein sequence ID" value="TWU45287.1"/>
    <property type="molecule type" value="Genomic_DNA"/>
</dbReference>
<accession>A0A5C6EBH1</accession>
<dbReference type="AlphaFoldDB" id="A0A5C6EBH1"/>
<gene>
    <name evidence="1" type="ORF">Q31b_04580</name>
</gene>
<proteinExistence type="predicted"/>
<evidence type="ECO:0000313" key="2">
    <source>
        <dbReference type="Proteomes" id="UP000315471"/>
    </source>
</evidence>
<protein>
    <submittedName>
        <fullName evidence="1">Uncharacterized protein</fullName>
    </submittedName>
</protein>
<evidence type="ECO:0000313" key="1">
    <source>
        <dbReference type="EMBL" id="TWU45287.1"/>
    </source>
</evidence>
<reference evidence="1 2" key="1">
    <citation type="submission" date="2019-02" db="EMBL/GenBank/DDBJ databases">
        <title>Deep-cultivation of Planctomycetes and their phenomic and genomic characterization uncovers novel biology.</title>
        <authorList>
            <person name="Wiegand S."/>
            <person name="Jogler M."/>
            <person name="Boedeker C."/>
            <person name="Pinto D."/>
            <person name="Vollmers J."/>
            <person name="Rivas-Marin E."/>
            <person name="Kohn T."/>
            <person name="Peeters S.H."/>
            <person name="Heuer A."/>
            <person name="Rast P."/>
            <person name="Oberbeckmann S."/>
            <person name="Bunk B."/>
            <person name="Jeske O."/>
            <person name="Meyerdierks A."/>
            <person name="Storesund J.E."/>
            <person name="Kallscheuer N."/>
            <person name="Luecker S."/>
            <person name="Lage O.M."/>
            <person name="Pohl T."/>
            <person name="Merkel B.J."/>
            <person name="Hornburger P."/>
            <person name="Mueller R.-W."/>
            <person name="Bruemmer F."/>
            <person name="Labrenz M."/>
            <person name="Spormann A.M."/>
            <person name="Op Den Camp H."/>
            <person name="Overmann J."/>
            <person name="Amann R."/>
            <person name="Jetten M.S.M."/>
            <person name="Mascher T."/>
            <person name="Medema M.H."/>
            <person name="Devos D.P."/>
            <person name="Kaster A.-K."/>
            <person name="Ovreas L."/>
            <person name="Rohde M."/>
            <person name="Galperin M.Y."/>
            <person name="Jogler C."/>
        </authorList>
    </citation>
    <scope>NUCLEOTIDE SEQUENCE [LARGE SCALE GENOMIC DNA]</scope>
    <source>
        <strain evidence="1 2">Q31b</strain>
    </source>
</reference>
<sequence length="61" mass="6542">MVAVLASEFSGQYQHPLRQLANRLAKGRSAAEALAQTPGLVAWPVEGLLKIASETDCMVVF</sequence>
<name>A0A5C6EBH1_9BACT</name>